<dbReference type="Proteomes" id="UP000737171">
    <property type="component" value="Unassembled WGS sequence"/>
</dbReference>
<dbReference type="EMBL" id="JABRWJ010000003">
    <property type="protein sequence ID" value="NRF67758.1"/>
    <property type="molecule type" value="Genomic_DNA"/>
</dbReference>
<proteinExistence type="predicted"/>
<keyword evidence="1" id="KW-0560">Oxidoreductase</keyword>
<dbReference type="SUPFAM" id="SSF51735">
    <property type="entry name" value="NAD(P)-binding Rossmann-fold domains"/>
    <property type="match status" value="1"/>
</dbReference>
<dbReference type="PANTHER" id="PTHR42898">
    <property type="entry name" value="TROPINONE REDUCTASE"/>
    <property type="match status" value="1"/>
</dbReference>
<dbReference type="InterPro" id="IPR045000">
    <property type="entry name" value="TR"/>
</dbReference>
<dbReference type="InterPro" id="IPR036291">
    <property type="entry name" value="NAD(P)-bd_dom_sf"/>
</dbReference>
<evidence type="ECO:0000313" key="2">
    <source>
        <dbReference type="EMBL" id="NRF67758.1"/>
    </source>
</evidence>
<dbReference type="Pfam" id="PF13561">
    <property type="entry name" value="adh_short_C2"/>
    <property type="match status" value="1"/>
</dbReference>
<organism evidence="2 3">
    <name type="scientific">Pseudaquabacterium terrae</name>
    <dbReference type="NCBI Taxonomy" id="2732868"/>
    <lineage>
        <taxon>Bacteria</taxon>
        <taxon>Pseudomonadati</taxon>
        <taxon>Pseudomonadota</taxon>
        <taxon>Betaproteobacteria</taxon>
        <taxon>Burkholderiales</taxon>
        <taxon>Sphaerotilaceae</taxon>
        <taxon>Pseudaquabacterium</taxon>
    </lineage>
</organism>
<dbReference type="InterPro" id="IPR002347">
    <property type="entry name" value="SDR_fam"/>
</dbReference>
<gene>
    <name evidence="2" type="ORF">HLB44_12245</name>
</gene>
<sequence>MLNACSAPWMACCRSSPVIECRLLVNNAGMEARTALHTPIGPAGTPTETATAIAFLAMPGASYVTGQLVVVDGGNCLQERKG</sequence>
<dbReference type="PANTHER" id="PTHR42898:SF6">
    <property type="entry name" value="NADP-DEPENDENT MANNITOL DEHYDROGENASE"/>
    <property type="match status" value="1"/>
</dbReference>
<accession>A0ABX2EGL1</accession>
<name>A0ABX2EGL1_9BURK</name>
<evidence type="ECO:0000256" key="1">
    <source>
        <dbReference type="ARBA" id="ARBA00023002"/>
    </source>
</evidence>
<keyword evidence="3" id="KW-1185">Reference proteome</keyword>
<reference evidence="2 3" key="1">
    <citation type="submission" date="2020-05" db="EMBL/GenBank/DDBJ databases">
        <title>Aquincola sp. isolate from soil.</title>
        <authorList>
            <person name="Han J."/>
            <person name="Kim D.-U."/>
        </authorList>
    </citation>
    <scope>NUCLEOTIDE SEQUENCE [LARGE SCALE GENOMIC DNA]</scope>
    <source>
        <strain evidence="2 3">S2</strain>
    </source>
</reference>
<dbReference type="Gene3D" id="3.40.50.720">
    <property type="entry name" value="NAD(P)-binding Rossmann-like Domain"/>
    <property type="match status" value="1"/>
</dbReference>
<comment type="caution">
    <text evidence="2">The sequence shown here is derived from an EMBL/GenBank/DDBJ whole genome shotgun (WGS) entry which is preliminary data.</text>
</comment>
<evidence type="ECO:0000313" key="3">
    <source>
        <dbReference type="Proteomes" id="UP000737171"/>
    </source>
</evidence>
<protein>
    <submittedName>
        <fullName evidence="2">SDR family oxidoreductase</fullName>
    </submittedName>
</protein>